<accession>A0A9W9QF38</accession>
<dbReference type="SUPFAM" id="SSF48366">
    <property type="entry name" value="Ras GEF"/>
    <property type="match status" value="1"/>
</dbReference>
<dbReference type="GO" id="GO:0007264">
    <property type="term" value="P:small GTPase-mediated signal transduction"/>
    <property type="evidence" value="ECO:0007669"/>
    <property type="project" value="InterPro"/>
</dbReference>
<dbReference type="Pfam" id="PF00617">
    <property type="entry name" value="RasGEF"/>
    <property type="match status" value="1"/>
</dbReference>
<dbReference type="EMBL" id="JAPZBQ010000004">
    <property type="protein sequence ID" value="KAJ5334852.1"/>
    <property type="molecule type" value="Genomic_DNA"/>
</dbReference>
<sequence>MMASDSGNSHQIFQTAAEIPAFFVSYRWWEDEATTVFWAFDIQEISRIIRFGLFRDENFPRTSLRSRNADTIDTFLMALSEPHEYQLLDSLSHMQRVEEILRRSSIPPFEAVPWSWFPPQSSPTLDALEIAIAIENESHLHFSQIDFEEFVRAALGYNALFVDWFLQQHMALYLILLNHLQAHPEDIPLYSNVEKHLRSRSPFAHRALLRSLLTVAPGSNRDMPNPNTPGFGFIAGPIQEMFQDQPGRLSDMLKMLSVLAIRFRRQYAHAADMNWKAPFDTSTAFLEDCLLYPSPMDLALNMKGLDEQHFTEINRQKLVADNATVRQLFVHWRTLSISVWECCCALPDLTPYLQECSQVSIYLKPLLATRNYHSLMAMVSGLRNYSISTMRTGLDNGTAATVAFEALVTSEVASLTSPTENYVNYRRHYKKYPGIPFLIPHIRDFKHNGDAGLEPVLQFLQRN</sequence>
<dbReference type="InterPro" id="IPR023578">
    <property type="entry name" value="Ras_GEF_dom_sf"/>
</dbReference>
<dbReference type="AlphaFoldDB" id="A0A9W9QF38"/>
<protein>
    <recommendedName>
        <fullName evidence="1">Ras-GEF domain-containing protein</fullName>
    </recommendedName>
</protein>
<feature type="domain" description="Ras-GEF" evidence="1">
    <location>
        <begin position="324"/>
        <end position="446"/>
    </location>
</feature>
<dbReference type="GO" id="GO:0005085">
    <property type="term" value="F:guanyl-nucleotide exchange factor activity"/>
    <property type="evidence" value="ECO:0007669"/>
    <property type="project" value="InterPro"/>
</dbReference>
<proteinExistence type="predicted"/>
<organism evidence="2 3">
    <name type="scientific">Penicillium brevicompactum</name>
    <dbReference type="NCBI Taxonomy" id="5074"/>
    <lineage>
        <taxon>Eukaryota</taxon>
        <taxon>Fungi</taxon>
        <taxon>Dikarya</taxon>
        <taxon>Ascomycota</taxon>
        <taxon>Pezizomycotina</taxon>
        <taxon>Eurotiomycetes</taxon>
        <taxon>Eurotiomycetidae</taxon>
        <taxon>Eurotiales</taxon>
        <taxon>Aspergillaceae</taxon>
        <taxon>Penicillium</taxon>
    </lineage>
</organism>
<comment type="caution">
    <text evidence="2">The sequence shown here is derived from an EMBL/GenBank/DDBJ whole genome shotgun (WGS) entry which is preliminary data.</text>
</comment>
<gene>
    <name evidence="2" type="ORF">N7452_007255</name>
</gene>
<dbReference type="Proteomes" id="UP001147695">
    <property type="component" value="Unassembled WGS sequence"/>
</dbReference>
<evidence type="ECO:0000313" key="2">
    <source>
        <dbReference type="EMBL" id="KAJ5334852.1"/>
    </source>
</evidence>
<reference evidence="2" key="2">
    <citation type="journal article" date="2023" name="IMA Fungus">
        <title>Comparative genomic study of the Penicillium genus elucidates a diverse pangenome and 15 lateral gene transfer events.</title>
        <authorList>
            <person name="Petersen C."/>
            <person name="Sorensen T."/>
            <person name="Nielsen M.R."/>
            <person name="Sondergaard T.E."/>
            <person name="Sorensen J.L."/>
            <person name="Fitzpatrick D.A."/>
            <person name="Frisvad J.C."/>
            <person name="Nielsen K.L."/>
        </authorList>
    </citation>
    <scope>NUCLEOTIDE SEQUENCE</scope>
    <source>
        <strain evidence="2">IBT 35673</strain>
    </source>
</reference>
<reference evidence="2" key="1">
    <citation type="submission" date="2022-12" db="EMBL/GenBank/DDBJ databases">
        <authorList>
            <person name="Petersen C."/>
        </authorList>
    </citation>
    <scope>NUCLEOTIDE SEQUENCE</scope>
    <source>
        <strain evidence="2">IBT 35673</strain>
    </source>
</reference>
<dbReference type="InterPro" id="IPR036964">
    <property type="entry name" value="RASGEF_cat_dom_sf"/>
</dbReference>
<name>A0A9W9QF38_PENBR</name>
<evidence type="ECO:0000259" key="1">
    <source>
        <dbReference type="Pfam" id="PF00617"/>
    </source>
</evidence>
<dbReference type="InterPro" id="IPR001895">
    <property type="entry name" value="RASGEF_cat_dom"/>
</dbReference>
<dbReference type="Gene3D" id="1.10.840.10">
    <property type="entry name" value="Ras guanine-nucleotide exchange factors catalytic domain"/>
    <property type="match status" value="1"/>
</dbReference>
<evidence type="ECO:0000313" key="3">
    <source>
        <dbReference type="Proteomes" id="UP001147695"/>
    </source>
</evidence>